<dbReference type="SUPFAM" id="SSF57783">
    <property type="entry name" value="Zinc beta-ribbon"/>
    <property type="match status" value="1"/>
</dbReference>
<gene>
    <name evidence="5" type="ORF">D8M04_00675</name>
</gene>
<keyword evidence="3" id="KW-0862">Zinc</keyword>
<proteinExistence type="predicted"/>
<dbReference type="SMART" id="SM00400">
    <property type="entry name" value="ZnF_CHCC"/>
    <property type="match status" value="1"/>
</dbReference>
<dbReference type="GO" id="GO:0008270">
    <property type="term" value="F:zinc ion binding"/>
    <property type="evidence" value="ECO:0007669"/>
    <property type="project" value="UniProtKB-KW"/>
</dbReference>
<accession>A0A498DS62</accession>
<dbReference type="PANTHER" id="PTHR30313">
    <property type="entry name" value="DNA PRIMASE"/>
    <property type="match status" value="1"/>
</dbReference>
<dbReference type="EMBL" id="RCHR01000001">
    <property type="protein sequence ID" value="RLL47827.1"/>
    <property type="molecule type" value="Genomic_DNA"/>
</dbReference>
<keyword evidence="6" id="KW-1185">Reference proteome</keyword>
<feature type="domain" description="Zinc finger CHC2-type" evidence="4">
    <location>
        <begin position="39"/>
        <end position="93"/>
    </location>
</feature>
<evidence type="ECO:0000256" key="2">
    <source>
        <dbReference type="ARBA" id="ARBA00022771"/>
    </source>
</evidence>
<sequence length="207" mass="24459">MTKYNMDFNYFAMEILKRIDILEEAVKEGLQFKRKGKSYFAKCPFHEDSTPSFSINPQKQVFNCFGCGKKGNAITMLALLKDISKGKIIYRYASYLGLIQNGKINQEQQREMEERAKQREFIQMHQQKFNAVYILLSDMMHSFKRSMSKANNMDEVIMAHELYRVYDVIPYYEHLLDCMLGQYGEVIQVETYLVAERIVKQWHSNLI</sequence>
<dbReference type="PANTHER" id="PTHR30313:SF2">
    <property type="entry name" value="DNA PRIMASE"/>
    <property type="match status" value="1"/>
</dbReference>
<dbReference type="Gene3D" id="3.90.580.10">
    <property type="entry name" value="Zinc finger, CHC2-type domain"/>
    <property type="match status" value="1"/>
</dbReference>
<evidence type="ECO:0000313" key="6">
    <source>
        <dbReference type="Proteomes" id="UP000270219"/>
    </source>
</evidence>
<dbReference type="InterPro" id="IPR036977">
    <property type="entry name" value="DNA_primase_Znf_CHC2"/>
</dbReference>
<comment type="caution">
    <text evidence="5">The sequence shown here is derived from an EMBL/GenBank/DDBJ whole genome shotgun (WGS) entry which is preliminary data.</text>
</comment>
<dbReference type="GO" id="GO:0003677">
    <property type="term" value="F:DNA binding"/>
    <property type="evidence" value="ECO:0007669"/>
    <property type="project" value="InterPro"/>
</dbReference>
<name>A0A498DS62_9BACI</name>
<evidence type="ECO:0000313" key="5">
    <source>
        <dbReference type="EMBL" id="RLL47827.1"/>
    </source>
</evidence>
<reference evidence="5 6" key="1">
    <citation type="submission" date="2018-10" db="EMBL/GenBank/DDBJ databases">
        <title>Oceanobacillus sp. YLB-02 draft genome.</title>
        <authorList>
            <person name="Yu L."/>
        </authorList>
    </citation>
    <scope>NUCLEOTIDE SEQUENCE [LARGE SCALE GENOMIC DNA]</scope>
    <source>
        <strain evidence="5 6">YLB-02</strain>
    </source>
</reference>
<organism evidence="5 6">
    <name type="scientific">Oceanobacillus piezotolerans</name>
    <dbReference type="NCBI Taxonomy" id="2448030"/>
    <lineage>
        <taxon>Bacteria</taxon>
        <taxon>Bacillati</taxon>
        <taxon>Bacillota</taxon>
        <taxon>Bacilli</taxon>
        <taxon>Bacillales</taxon>
        <taxon>Bacillaceae</taxon>
        <taxon>Oceanobacillus</taxon>
    </lineage>
</organism>
<protein>
    <recommendedName>
        <fullName evidence="4">Zinc finger CHC2-type domain-containing protein</fullName>
    </recommendedName>
</protein>
<dbReference type="Proteomes" id="UP000270219">
    <property type="component" value="Unassembled WGS sequence"/>
</dbReference>
<evidence type="ECO:0000256" key="3">
    <source>
        <dbReference type="ARBA" id="ARBA00022833"/>
    </source>
</evidence>
<evidence type="ECO:0000259" key="4">
    <source>
        <dbReference type="SMART" id="SM00400"/>
    </source>
</evidence>
<dbReference type="GO" id="GO:0005737">
    <property type="term" value="C:cytoplasm"/>
    <property type="evidence" value="ECO:0007669"/>
    <property type="project" value="TreeGrafter"/>
</dbReference>
<dbReference type="InterPro" id="IPR050219">
    <property type="entry name" value="DnaG_primase"/>
</dbReference>
<dbReference type="GO" id="GO:0006269">
    <property type="term" value="P:DNA replication, synthesis of primer"/>
    <property type="evidence" value="ECO:0007669"/>
    <property type="project" value="TreeGrafter"/>
</dbReference>
<keyword evidence="1" id="KW-0479">Metal-binding</keyword>
<dbReference type="Pfam" id="PF01807">
    <property type="entry name" value="Zn_ribbon_DnaG"/>
    <property type="match status" value="1"/>
</dbReference>
<dbReference type="GO" id="GO:0003899">
    <property type="term" value="F:DNA-directed RNA polymerase activity"/>
    <property type="evidence" value="ECO:0007669"/>
    <property type="project" value="InterPro"/>
</dbReference>
<keyword evidence="2" id="KW-0863">Zinc-finger</keyword>
<dbReference type="AlphaFoldDB" id="A0A498DS62"/>
<evidence type="ECO:0000256" key="1">
    <source>
        <dbReference type="ARBA" id="ARBA00022723"/>
    </source>
</evidence>
<dbReference type="InterPro" id="IPR002694">
    <property type="entry name" value="Znf_CHC2"/>
</dbReference>